<comment type="cofactor">
    <cofactor evidence="1">
        <name>Mn(2+)</name>
        <dbReference type="ChEBI" id="CHEBI:29035"/>
    </cofactor>
</comment>
<dbReference type="AlphaFoldDB" id="A0A7S4M3I0"/>
<evidence type="ECO:0000313" key="11">
    <source>
        <dbReference type="EMBL" id="CAE2199069.1"/>
    </source>
</evidence>
<dbReference type="GO" id="GO:0051287">
    <property type="term" value="F:NAD binding"/>
    <property type="evidence" value="ECO:0007669"/>
    <property type="project" value="InterPro"/>
</dbReference>
<dbReference type="PANTHER" id="PTHR23406:SF32">
    <property type="entry name" value="NADP-DEPENDENT MALIC ENZYME"/>
    <property type="match status" value="1"/>
</dbReference>
<dbReference type="InterPro" id="IPR037062">
    <property type="entry name" value="Malic_N_dom_sf"/>
</dbReference>
<feature type="binding site" evidence="7">
    <location>
        <position position="320"/>
    </location>
    <ligand>
        <name>a divalent metal cation</name>
        <dbReference type="ChEBI" id="CHEBI:60240"/>
    </ligand>
</feature>
<reference evidence="11" key="1">
    <citation type="submission" date="2021-01" db="EMBL/GenBank/DDBJ databases">
        <authorList>
            <person name="Corre E."/>
            <person name="Pelletier E."/>
            <person name="Niang G."/>
            <person name="Scheremetjew M."/>
            <person name="Finn R."/>
            <person name="Kale V."/>
            <person name="Holt S."/>
            <person name="Cochrane G."/>
            <person name="Meng A."/>
            <person name="Brown T."/>
            <person name="Cohen L."/>
        </authorList>
    </citation>
    <scope>NUCLEOTIDE SEQUENCE</scope>
    <source>
        <strain evidence="11">DIVA3 518/3/11/1/6</strain>
    </source>
</reference>
<gene>
    <name evidence="11" type="ORF">VSP0166_LOCUS312</name>
</gene>
<proteinExistence type="inferred from homology"/>
<name>A0A7S4M3I0_9EUKA</name>
<dbReference type="InterPro" id="IPR015884">
    <property type="entry name" value="Malic_enzyme_CS"/>
</dbReference>
<dbReference type="CDD" id="cd05312">
    <property type="entry name" value="NAD_bind_1_malic_enz"/>
    <property type="match status" value="1"/>
</dbReference>
<dbReference type="SMART" id="SM01274">
    <property type="entry name" value="malic"/>
    <property type="match status" value="1"/>
</dbReference>
<dbReference type="Gene3D" id="3.40.50.10380">
    <property type="entry name" value="Malic enzyme, N-terminal domain"/>
    <property type="match status" value="1"/>
</dbReference>
<keyword evidence="3 7" id="KW-0479">Metal-binding</keyword>
<feature type="binding site" evidence="7">
    <location>
        <position position="297"/>
    </location>
    <ligand>
        <name>a divalent metal cation</name>
        <dbReference type="ChEBI" id="CHEBI:60240"/>
    </ligand>
</feature>
<feature type="binding site" evidence="6">
    <location>
        <position position="465"/>
    </location>
    <ligand>
        <name>(S)-malate</name>
        <dbReference type="ChEBI" id="CHEBI:15589"/>
    </ligand>
</feature>
<feature type="binding site" evidence="6">
    <location>
        <position position="207"/>
    </location>
    <ligand>
        <name>(S)-malate</name>
        <dbReference type="ChEBI" id="CHEBI:15589"/>
    </ligand>
</feature>
<keyword evidence="4 8" id="KW-0560">Oxidoreductase</keyword>
<sequence>MRSSRLVSSLCYRVSACQNIKYYSKKPTATTEAAPIITPPTRSDKQKVILESTKPTYIKPLITRKAGVSVLNDPIINKGTAFSASERERLHIRGLIPPVELDIEKQVARVLRQYHEQVSDVHKHAHLSALHDRNETLFFRTLMENIEEMAPIIYTPTVGDACLQFGTQYRRARGMFFSAKDKGQLHAMVYNWPYDEVDVIVMTDGSRILGLGDLGVYGMAIPIGKLCLYVAAGGIHPQKVLPITIDVGTDNEAIRNDPLYLGLNMPRIKGPAYFEFVDELMQALTSRWPKVLIQFEDFNTSTAEPLLRKYREKTLCFNDDIQGTGTVTTAGLLCCLKAMKLPYNAICNQKIVCLGAGSAGLGVLSSIVDAMKEEGLSEEEAKSKFYVLDKDGLLGVERRSLTHLQRTFARADLPDGIDLVGTIKAVNPTILLGLSGVPGTFTEEAITEMAKRCRHQTPIIFPLSNPTSRAECTFEQAVTWTDGRLLFASGSPFNPVEYKGKVHYPTQGNNMYIFPGLGLGVTTCEASMINNKMLYRAALALASFVSEEDLAKGKVYPSIQQIRSVSEAIALEVCKAAMEDGLEQNPEMTMGNIKPLLRKEIYYPDYAPLISRPN</sequence>
<evidence type="ECO:0000256" key="4">
    <source>
        <dbReference type="ARBA" id="ARBA00023002"/>
    </source>
</evidence>
<evidence type="ECO:0000256" key="6">
    <source>
        <dbReference type="PIRSR" id="PIRSR000106-2"/>
    </source>
</evidence>
<evidence type="ECO:0000256" key="1">
    <source>
        <dbReference type="ARBA" id="ARBA00001936"/>
    </source>
</evidence>
<feature type="domain" description="Malic enzyme NAD-binding" evidence="9">
    <location>
        <begin position="321"/>
        <end position="578"/>
    </location>
</feature>
<feature type="binding site" evidence="7">
    <location>
        <position position="296"/>
    </location>
    <ligand>
        <name>a divalent metal cation</name>
        <dbReference type="ChEBI" id="CHEBI:60240"/>
    </ligand>
</feature>
<dbReference type="GO" id="GO:0046872">
    <property type="term" value="F:metal ion binding"/>
    <property type="evidence" value="ECO:0007669"/>
    <property type="project" value="UniProtKB-KW"/>
</dbReference>
<feature type="active site" description="Proton acceptor" evidence="5">
    <location>
        <position position="225"/>
    </location>
</feature>
<dbReference type="FunFam" id="3.40.50.720:FF:000182">
    <property type="entry name" value="NAD-dependent malic enzyme"/>
    <property type="match status" value="1"/>
</dbReference>
<evidence type="ECO:0000256" key="7">
    <source>
        <dbReference type="PIRSR" id="PIRSR000106-3"/>
    </source>
</evidence>
<dbReference type="GO" id="GO:0004471">
    <property type="term" value="F:malate dehydrogenase (decarboxylating) (NAD+) activity"/>
    <property type="evidence" value="ECO:0007669"/>
    <property type="project" value="TreeGrafter"/>
</dbReference>
<dbReference type="Pfam" id="PF03949">
    <property type="entry name" value="Malic_M"/>
    <property type="match status" value="1"/>
</dbReference>
<feature type="active site" description="Proton donor" evidence="5">
    <location>
        <position position="154"/>
    </location>
</feature>
<dbReference type="GO" id="GO:0006108">
    <property type="term" value="P:malate metabolic process"/>
    <property type="evidence" value="ECO:0007669"/>
    <property type="project" value="TreeGrafter"/>
</dbReference>
<dbReference type="PRINTS" id="PR00072">
    <property type="entry name" value="MALOXRDTASE"/>
</dbReference>
<dbReference type="GO" id="GO:0005739">
    <property type="term" value="C:mitochondrion"/>
    <property type="evidence" value="ECO:0007669"/>
    <property type="project" value="TreeGrafter"/>
</dbReference>
<feature type="binding site" evidence="6">
    <location>
        <position position="509"/>
    </location>
    <ligand>
        <name>(S)-malate</name>
        <dbReference type="ChEBI" id="CHEBI:15589"/>
    </ligand>
</feature>
<evidence type="ECO:0000256" key="3">
    <source>
        <dbReference type="ARBA" id="ARBA00022723"/>
    </source>
</evidence>
<comment type="similarity">
    <text evidence="2 8">Belongs to the malic enzymes family.</text>
</comment>
<evidence type="ECO:0000256" key="5">
    <source>
        <dbReference type="PIRSR" id="PIRSR000106-1"/>
    </source>
</evidence>
<dbReference type="SUPFAM" id="SSF53223">
    <property type="entry name" value="Aminoacid dehydrogenase-like, N-terminal domain"/>
    <property type="match status" value="1"/>
</dbReference>
<dbReference type="InterPro" id="IPR012301">
    <property type="entry name" value="Malic_N_dom"/>
</dbReference>
<dbReference type="PIRSF" id="PIRSF000106">
    <property type="entry name" value="ME"/>
    <property type="match status" value="1"/>
</dbReference>
<dbReference type="InterPro" id="IPR012302">
    <property type="entry name" value="Malic_NAD-bd"/>
</dbReference>
<dbReference type="SMART" id="SM00919">
    <property type="entry name" value="Malic_M"/>
    <property type="match status" value="1"/>
</dbReference>
<dbReference type="NCBIfam" id="NF010052">
    <property type="entry name" value="PRK13529.1"/>
    <property type="match status" value="1"/>
</dbReference>
<dbReference type="InterPro" id="IPR001891">
    <property type="entry name" value="Malic_OxRdtase"/>
</dbReference>
<dbReference type="InterPro" id="IPR036291">
    <property type="entry name" value="NAD(P)-bd_dom_sf"/>
</dbReference>
<comment type="cofactor">
    <cofactor evidence="7">
        <name>Mg(2+)</name>
        <dbReference type="ChEBI" id="CHEBI:18420"/>
    </cofactor>
    <cofactor evidence="7">
        <name>Mn(2+)</name>
        <dbReference type="ChEBI" id="CHEBI:29035"/>
    </cofactor>
    <text evidence="7">Divalent metal cations. Prefers magnesium or manganese.</text>
</comment>
<dbReference type="InterPro" id="IPR046346">
    <property type="entry name" value="Aminoacid_DH-like_N_sf"/>
</dbReference>
<evidence type="ECO:0000259" key="9">
    <source>
        <dbReference type="SMART" id="SM00919"/>
    </source>
</evidence>
<accession>A0A7S4M3I0</accession>
<evidence type="ECO:0000259" key="10">
    <source>
        <dbReference type="SMART" id="SM01274"/>
    </source>
</evidence>
<protein>
    <recommendedName>
        <fullName evidence="8">Malic enzyme</fullName>
    </recommendedName>
</protein>
<dbReference type="Pfam" id="PF00390">
    <property type="entry name" value="malic"/>
    <property type="match status" value="1"/>
</dbReference>
<evidence type="ECO:0000256" key="8">
    <source>
        <dbReference type="RuleBase" id="RU003426"/>
    </source>
</evidence>
<dbReference type="SUPFAM" id="SSF51735">
    <property type="entry name" value="NAD(P)-binding Rossmann-fold domains"/>
    <property type="match status" value="1"/>
</dbReference>
<dbReference type="PANTHER" id="PTHR23406">
    <property type="entry name" value="MALIC ENZYME-RELATED"/>
    <property type="match status" value="1"/>
</dbReference>
<dbReference type="EMBL" id="HBKP01000459">
    <property type="protein sequence ID" value="CAE2199069.1"/>
    <property type="molecule type" value="Transcribed_RNA"/>
</dbReference>
<organism evidence="11">
    <name type="scientific">Vannella robusta</name>
    <dbReference type="NCBI Taxonomy" id="1487602"/>
    <lineage>
        <taxon>Eukaryota</taxon>
        <taxon>Amoebozoa</taxon>
        <taxon>Discosea</taxon>
        <taxon>Flabellinia</taxon>
        <taxon>Vannellidae</taxon>
        <taxon>Vannella</taxon>
    </lineage>
</organism>
<dbReference type="Gene3D" id="3.40.50.720">
    <property type="entry name" value="NAD(P)-binding Rossmann-like Domain"/>
    <property type="match status" value="1"/>
</dbReference>
<evidence type="ECO:0000256" key="2">
    <source>
        <dbReference type="ARBA" id="ARBA00008785"/>
    </source>
</evidence>
<dbReference type="PROSITE" id="PS00331">
    <property type="entry name" value="MALIC_ENZYMES"/>
    <property type="match status" value="1"/>
</dbReference>
<feature type="domain" description="Malic enzyme N-terminal" evidence="10">
    <location>
        <begin position="131"/>
        <end position="311"/>
    </location>
</feature>